<evidence type="ECO:0000313" key="11">
    <source>
        <dbReference type="Proteomes" id="UP000051908"/>
    </source>
</evidence>
<keyword evidence="11" id="KW-1185">Reference proteome</keyword>
<comment type="catalytic activity">
    <reaction evidence="8">
        <text>(sulfur carrier)-H + L-cysteine = (sulfur carrier)-SH + L-alanine</text>
        <dbReference type="Rhea" id="RHEA:43892"/>
        <dbReference type="Rhea" id="RHEA-COMP:14737"/>
        <dbReference type="Rhea" id="RHEA-COMP:14739"/>
        <dbReference type="ChEBI" id="CHEBI:29917"/>
        <dbReference type="ChEBI" id="CHEBI:35235"/>
        <dbReference type="ChEBI" id="CHEBI:57972"/>
        <dbReference type="ChEBI" id="CHEBI:64428"/>
        <dbReference type="EC" id="2.8.1.7"/>
    </reaction>
</comment>
<evidence type="ECO:0000256" key="5">
    <source>
        <dbReference type="ARBA" id="ARBA00022898"/>
    </source>
</evidence>
<keyword evidence="5" id="KW-0663">Pyridoxal phosphate</keyword>
<evidence type="ECO:0000256" key="1">
    <source>
        <dbReference type="ARBA" id="ARBA00001933"/>
    </source>
</evidence>
<evidence type="ECO:0000256" key="7">
    <source>
        <dbReference type="ARBA" id="ARBA00023014"/>
    </source>
</evidence>
<comment type="similarity">
    <text evidence="2">Belongs to the class-V pyridoxal-phosphate-dependent aminotransferase family. NifS/IscS subfamily.</text>
</comment>
<accession>A0A0R1PRN8</accession>
<dbReference type="GO" id="GO:0046872">
    <property type="term" value="F:metal ion binding"/>
    <property type="evidence" value="ECO:0007669"/>
    <property type="project" value="UniProtKB-KW"/>
</dbReference>
<dbReference type="InterPro" id="IPR016454">
    <property type="entry name" value="Cysteine_dSase"/>
</dbReference>
<dbReference type="InterPro" id="IPR015424">
    <property type="entry name" value="PyrdxlP-dep_Trfase"/>
</dbReference>
<evidence type="ECO:0000256" key="4">
    <source>
        <dbReference type="ARBA" id="ARBA00022723"/>
    </source>
</evidence>
<name>A0A0R1PRN8_9LACO</name>
<dbReference type="InterPro" id="IPR000192">
    <property type="entry name" value="Aminotrans_V_dom"/>
</dbReference>
<dbReference type="AlphaFoldDB" id="A0A0R1PRN8"/>
<dbReference type="Pfam" id="PF00266">
    <property type="entry name" value="Aminotran_5"/>
    <property type="match status" value="1"/>
</dbReference>
<dbReference type="PANTHER" id="PTHR11601">
    <property type="entry name" value="CYSTEINE DESULFURYLASE FAMILY MEMBER"/>
    <property type="match status" value="1"/>
</dbReference>
<proteinExistence type="inferred from homology"/>
<keyword evidence="4" id="KW-0479">Metal-binding</keyword>
<sequence length="382" mass="41876">MAFVYLDNAATTPMATSVVDVISDQMTNNFGNASATNYFGRQARKVLDESRHVIAQSINAKNSEIVFTSGGTESDNTAVVETALSRQKLGKHIITTAIEHEAILKPLAYLESLGFEVTYLKPNERGEVTVQQVKDALRDDTILVTIMYGNNEVGSMNPIKEIGELLKDHQAFFHTDAVQAYGMEDIDVKAEHIDMLSTSAHKINGPKFIGFLYINDDIHIPSFVKGGDQETKRRAGTENVPAIAGFAKAVQLITPDEKKARQNRYFGFKQKIQEILKENNIPFGINGPTDSHALNHVMNLYLPGIDRGVLLTRLDLEGFAISGGSACTAGSLEPSHVLVAMFGEDSPKINDSVRISFGKDNTEAEIVKFTNKLVDIVSDLTN</sequence>
<organism evidence="10 11">
    <name type="scientific">Companilactobacillus paralimentarius DSM 13238 = JCM 10415</name>
    <dbReference type="NCBI Taxonomy" id="1122151"/>
    <lineage>
        <taxon>Bacteria</taxon>
        <taxon>Bacillati</taxon>
        <taxon>Bacillota</taxon>
        <taxon>Bacilli</taxon>
        <taxon>Lactobacillales</taxon>
        <taxon>Lactobacillaceae</taxon>
        <taxon>Companilactobacillus</taxon>
    </lineage>
</organism>
<dbReference type="SUPFAM" id="SSF53383">
    <property type="entry name" value="PLP-dependent transferases"/>
    <property type="match status" value="1"/>
</dbReference>
<dbReference type="OrthoDB" id="9808002at2"/>
<comment type="caution">
    <text evidence="10">The sequence shown here is derived from an EMBL/GenBank/DDBJ whole genome shotgun (WGS) entry which is preliminary data.</text>
</comment>
<dbReference type="Gene3D" id="3.40.640.10">
    <property type="entry name" value="Type I PLP-dependent aspartate aminotransferase-like (Major domain)"/>
    <property type="match status" value="1"/>
</dbReference>
<evidence type="ECO:0000256" key="3">
    <source>
        <dbReference type="ARBA" id="ARBA00022679"/>
    </source>
</evidence>
<keyword evidence="7" id="KW-0411">Iron-sulfur</keyword>
<dbReference type="PIRSF" id="PIRSF005572">
    <property type="entry name" value="NifS"/>
    <property type="match status" value="1"/>
</dbReference>
<dbReference type="Gene3D" id="1.10.260.50">
    <property type="match status" value="1"/>
</dbReference>
<dbReference type="GO" id="GO:0051536">
    <property type="term" value="F:iron-sulfur cluster binding"/>
    <property type="evidence" value="ECO:0007669"/>
    <property type="project" value="UniProtKB-KW"/>
</dbReference>
<evidence type="ECO:0000313" key="10">
    <source>
        <dbReference type="EMBL" id="KRL32218.1"/>
    </source>
</evidence>
<dbReference type="PANTHER" id="PTHR11601:SF34">
    <property type="entry name" value="CYSTEINE DESULFURASE"/>
    <property type="match status" value="1"/>
</dbReference>
<evidence type="ECO:0000256" key="8">
    <source>
        <dbReference type="ARBA" id="ARBA00050776"/>
    </source>
</evidence>
<keyword evidence="6" id="KW-0408">Iron</keyword>
<gene>
    <name evidence="10" type="ORF">FD33_GL000976</name>
</gene>
<dbReference type="Proteomes" id="UP000051908">
    <property type="component" value="Unassembled WGS sequence"/>
</dbReference>
<dbReference type="GO" id="GO:0031071">
    <property type="term" value="F:cysteine desulfurase activity"/>
    <property type="evidence" value="ECO:0007669"/>
    <property type="project" value="UniProtKB-EC"/>
</dbReference>
<evidence type="ECO:0000256" key="2">
    <source>
        <dbReference type="ARBA" id="ARBA00006490"/>
    </source>
</evidence>
<dbReference type="GeneID" id="96667011"/>
<dbReference type="InterPro" id="IPR015422">
    <property type="entry name" value="PyrdxlP-dep_Trfase_small"/>
</dbReference>
<evidence type="ECO:0000256" key="6">
    <source>
        <dbReference type="ARBA" id="ARBA00023004"/>
    </source>
</evidence>
<dbReference type="Gene3D" id="3.90.1150.10">
    <property type="entry name" value="Aspartate Aminotransferase, domain 1"/>
    <property type="match status" value="1"/>
</dbReference>
<dbReference type="RefSeq" id="WP_025084728.1">
    <property type="nucleotide sequence ID" value="NZ_AZES01000017.1"/>
</dbReference>
<dbReference type="InterPro" id="IPR015421">
    <property type="entry name" value="PyrdxlP-dep_Trfase_major"/>
</dbReference>
<protein>
    <submittedName>
        <fullName evidence="10">Cysteine desulfurase</fullName>
    </submittedName>
</protein>
<feature type="domain" description="Aminotransferase class V" evidence="9">
    <location>
        <begin position="4"/>
        <end position="368"/>
    </location>
</feature>
<reference evidence="10 11" key="1">
    <citation type="journal article" date="2015" name="Genome Announc.">
        <title>Expanding the biotechnology potential of lactobacilli through comparative genomics of 213 strains and associated genera.</title>
        <authorList>
            <person name="Sun Z."/>
            <person name="Harris H.M."/>
            <person name="McCann A."/>
            <person name="Guo C."/>
            <person name="Argimon S."/>
            <person name="Zhang W."/>
            <person name="Yang X."/>
            <person name="Jeffery I.B."/>
            <person name="Cooney J.C."/>
            <person name="Kagawa T.F."/>
            <person name="Liu W."/>
            <person name="Song Y."/>
            <person name="Salvetti E."/>
            <person name="Wrobel A."/>
            <person name="Rasinkangas P."/>
            <person name="Parkhill J."/>
            <person name="Rea M.C."/>
            <person name="O'Sullivan O."/>
            <person name="Ritari J."/>
            <person name="Douillard F.P."/>
            <person name="Paul Ross R."/>
            <person name="Yang R."/>
            <person name="Briner A.E."/>
            <person name="Felis G.E."/>
            <person name="de Vos W.M."/>
            <person name="Barrangou R."/>
            <person name="Klaenhammer T.R."/>
            <person name="Caufield P.W."/>
            <person name="Cui Y."/>
            <person name="Zhang H."/>
            <person name="O'Toole P.W."/>
        </authorList>
    </citation>
    <scope>NUCLEOTIDE SEQUENCE [LARGE SCALE GENOMIC DNA]</scope>
    <source>
        <strain evidence="10 11">DSM 13238</strain>
    </source>
</reference>
<comment type="cofactor">
    <cofactor evidence="1">
        <name>pyridoxal 5'-phosphate</name>
        <dbReference type="ChEBI" id="CHEBI:597326"/>
    </cofactor>
</comment>
<keyword evidence="3" id="KW-0808">Transferase</keyword>
<evidence type="ECO:0000259" key="9">
    <source>
        <dbReference type="Pfam" id="PF00266"/>
    </source>
</evidence>
<dbReference type="PATRIC" id="fig|1122151.5.peg.1013"/>
<dbReference type="EMBL" id="AZES01000017">
    <property type="protein sequence ID" value="KRL32218.1"/>
    <property type="molecule type" value="Genomic_DNA"/>
</dbReference>